<dbReference type="GO" id="GO:0016020">
    <property type="term" value="C:membrane"/>
    <property type="evidence" value="ECO:0007669"/>
    <property type="project" value="UniProtKB-SubCell"/>
</dbReference>
<dbReference type="GO" id="GO:0015031">
    <property type="term" value="P:protein transport"/>
    <property type="evidence" value="ECO:0007669"/>
    <property type="project" value="UniProtKB-KW"/>
</dbReference>
<protein>
    <recommendedName>
        <fullName evidence="10">Sec-independent protein translocase protein TatA</fullName>
    </recommendedName>
</protein>
<keyword evidence="3" id="KW-0812">Transmembrane</keyword>
<dbReference type="EMBL" id="CADCVI010000059">
    <property type="protein sequence ID" value="CAA9461713.1"/>
    <property type="molecule type" value="Genomic_DNA"/>
</dbReference>
<dbReference type="PANTHER" id="PTHR33162:SF1">
    <property type="entry name" value="SEC-INDEPENDENT PROTEIN TRANSLOCASE PROTEIN TATA, CHLOROPLASTIC"/>
    <property type="match status" value="1"/>
</dbReference>
<gene>
    <name evidence="9" type="ORF">AVDCRST_MAG25-956</name>
</gene>
<evidence type="ECO:0000256" key="2">
    <source>
        <dbReference type="ARBA" id="ARBA00022448"/>
    </source>
</evidence>
<evidence type="ECO:0000256" key="5">
    <source>
        <dbReference type="ARBA" id="ARBA00022989"/>
    </source>
</evidence>
<proteinExistence type="predicted"/>
<dbReference type="Gene3D" id="1.20.5.3310">
    <property type="match status" value="1"/>
</dbReference>
<keyword evidence="6" id="KW-0811">Translocation</keyword>
<dbReference type="InterPro" id="IPR003369">
    <property type="entry name" value="TatA/B/E"/>
</dbReference>
<comment type="subcellular location">
    <subcellularLocation>
        <location evidence="1">Membrane</location>
        <topology evidence="1">Single-pass membrane protein</topology>
    </subcellularLocation>
</comment>
<dbReference type="PANTHER" id="PTHR33162">
    <property type="entry name" value="SEC-INDEPENDENT PROTEIN TRANSLOCASE PROTEIN TATA, CHLOROPLASTIC"/>
    <property type="match status" value="1"/>
</dbReference>
<reference evidence="9" key="1">
    <citation type="submission" date="2020-02" db="EMBL/GenBank/DDBJ databases">
        <authorList>
            <person name="Meier V. D."/>
        </authorList>
    </citation>
    <scope>NUCLEOTIDE SEQUENCE</scope>
    <source>
        <strain evidence="9">AVDCRST_MAG25</strain>
    </source>
</reference>
<name>A0A6J4R1Q7_9ACTN</name>
<feature type="region of interest" description="Disordered" evidence="8">
    <location>
        <begin position="48"/>
        <end position="69"/>
    </location>
</feature>
<keyword evidence="4" id="KW-0653">Protein transport</keyword>
<evidence type="ECO:0000256" key="8">
    <source>
        <dbReference type="SAM" id="MobiDB-lite"/>
    </source>
</evidence>
<evidence type="ECO:0000256" key="4">
    <source>
        <dbReference type="ARBA" id="ARBA00022927"/>
    </source>
</evidence>
<evidence type="ECO:0000313" key="9">
    <source>
        <dbReference type="EMBL" id="CAA9461713.1"/>
    </source>
</evidence>
<sequence>MGFGVGPGEIVLVAVLFLLLFGPSKLPQMARDLGRFVNEARRSMDEFKSELTAGVDDDDEDKTPRRKKR</sequence>
<evidence type="ECO:0000256" key="3">
    <source>
        <dbReference type="ARBA" id="ARBA00022692"/>
    </source>
</evidence>
<keyword evidence="2" id="KW-0813">Transport</keyword>
<dbReference type="AlphaFoldDB" id="A0A6J4R1Q7"/>
<dbReference type="PRINTS" id="PR01506">
    <property type="entry name" value="TATBPROTEIN"/>
</dbReference>
<dbReference type="Pfam" id="PF02416">
    <property type="entry name" value="TatA_B_E"/>
    <property type="match status" value="1"/>
</dbReference>
<evidence type="ECO:0000256" key="7">
    <source>
        <dbReference type="ARBA" id="ARBA00023136"/>
    </source>
</evidence>
<keyword evidence="5" id="KW-1133">Transmembrane helix</keyword>
<evidence type="ECO:0008006" key="10">
    <source>
        <dbReference type="Google" id="ProtNLM"/>
    </source>
</evidence>
<evidence type="ECO:0000256" key="6">
    <source>
        <dbReference type="ARBA" id="ARBA00023010"/>
    </source>
</evidence>
<accession>A0A6J4R1Q7</accession>
<organism evidence="9">
    <name type="scientific">uncultured Rubrobacteraceae bacterium</name>
    <dbReference type="NCBI Taxonomy" id="349277"/>
    <lineage>
        <taxon>Bacteria</taxon>
        <taxon>Bacillati</taxon>
        <taxon>Actinomycetota</taxon>
        <taxon>Rubrobacteria</taxon>
        <taxon>Rubrobacterales</taxon>
        <taxon>Rubrobacteraceae</taxon>
        <taxon>environmental samples</taxon>
    </lineage>
</organism>
<evidence type="ECO:0000256" key="1">
    <source>
        <dbReference type="ARBA" id="ARBA00004167"/>
    </source>
</evidence>
<keyword evidence="7" id="KW-0472">Membrane</keyword>